<evidence type="ECO:0000313" key="2">
    <source>
        <dbReference type="EMBL" id="BET27631.1"/>
    </source>
</evidence>
<dbReference type="AlphaFoldDB" id="A0AA86J4L6"/>
<feature type="transmembrane region" description="Helical" evidence="1">
    <location>
        <begin position="7"/>
        <end position="33"/>
    </location>
</feature>
<keyword evidence="1" id="KW-0812">Transmembrane</keyword>
<dbReference type="Proteomes" id="UP001329151">
    <property type="component" value="Chromosome"/>
</dbReference>
<proteinExistence type="predicted"/>
<protein>
    <submittedName>
        <fullName evidence="2">Uncharacterized protein</fullName>
    </submittedName>
</protein>
<dbReference type="EMBL" id="AP028947">
    <property type="protein sequence ID" value="BET27631.1"/>
    <property type="molecule type" value="Genomic_DNA"/>
</dbReference>
<keyword evidence="1" id="KW-1133">Transmembrane helix</keyword>
<sequence>MVAIVDAIVWMMGFSILIIPVLLIVSMTLLTWLTPQSVIDQYVRPPHFSEFESVAYRYFPSSWIRTLLFSTAISIPWFRRVRGFGDMHKQVPSGFNIACRFFVYGVLGYLHLFCITLAIFVIVAKVGGGA</sequence>
<reference evidence="2 3" key="1">
    <citation type="submission" date="2023-10" db="EMBL/GenBank/DDBJ databases">
        <title>Complete Genome Sequence of Limnobacter thiooxidans CS-K2T, Isolated from freshwater lake sediments in Bavaria, Germany.</title>
        <authorList>
            <person name="Naruki M."/>
            <person name="Watanabe A."/>
            <person name="Warashina T."/>
            <person name="Morita T."/>
            <person name="Arakawa K."/>
        </authorList>
    </citation>
    <scope>NUCLEOTIDE SEQUENCE [LARGE SCALE GENOMIC DNA]</scope>
    <source>
        <strain evidence="2 3">CS-K2</strain>
    </source>
</reference>
<feature type="transmembrane region" description="Helical" evidence="1">
    <location>
        <begin position="101"/>
        <end position="124"/>
    </location>
</feature>
<keyword evidence="3" id="KW-1185">Reference proteome</keyword>
<evidence type="ECO:0000256" key="1">
    <source>
        <dbReference type="SAM" id="Phobius"/>
    </source>
</evidence>
<keyword evidence="1" id="KW-0472">Membrane</keyword>
<evidence type="ECO:0000313" key="3">
    <source>
        <dbReference type="Proteomes" id="UP001329151"/>
    </source>
</evidence>
<dbReference type="KEGG" id="lto:RGQ30_31320"/>
<feature type="transmembrane region" description="Helical" evidence="1">
    <location>
        <begin position="62"/>
        <end position="80"/>
    </location>
</feature>
<gene>
    <name evidence="2" type="ORF">RGQ30_31320</name>
</gene>
<name>A0AA86J4L6_9BURK</name>
<organism evidence="2 3">
    <name type="scientific">Limnobacter thiooxidans</name>
    <dbReference type="NCBI Taxonomy" id="131080"/>
    <lineage>
        <taxon>Bacteria</taxon>
        <taxon>Pseudomonadati</taxon>
        <taxon>Pseudomonadota</taxon>
        <taxon>Betaproteobacteria</taxon>
        <taxon>Burkholderiales</taxon>
        <taxon>Burkholderiaceae</taxon>
        <taxon>Limnobacter</taxon>
    </lineage>
</organism>
<accession>A0AA86J4L6</accession>